<dbReference type="PROSITE" id="PS50240">
    <property type="entry name" value="TRYPSIN_DOM"/>
    <property type="match status" value="1"/>
</dbReference>
<dbReference type="PROSITE" id="PS00134">
    <property type="entry name" value="TRYPSIN_HIS"/>
    <property type="match status" value="1"/>
</dbReference>
<organism evidence="5 6">
    <name type="scientific">Meganyctiphanes norvegica</name>
    <name type="common">Northern krill</name>
    <name type="synonym">Thysanopoda norvegica</name>
    <dbReference type="NCBI Taxonomy" id="48144"/>
    <lineage>
        <taxon>Eukaryota</taxon>
        <taxon>Metazoa</taxon>
        <taxon>Ecdysozoa</taxon>
        <taxon>Arthropoda</taxon>
        <taxon>Crustacea</taxon>
        <taxon>Multicrustacea</taxon>
        <taxon>Malacostraca</taxon>
        <taxon>Eumalacostraca</taxon>
        <taxon>Eucarida</taxon>
        <taxon>Euphausiacea</taxon>
        <taxon>Euphausiidae</taxon>
        <taxon>Meganyctiphanes</taxon>
    </lineage>
</organism>
<proteinExistence type="predicted"/>
<evidence type="ECO:0000259" key="4">
    <source>
        <dbReference type="PROSITE" id="PS50240"/>
    </source>
</evidence>
<dbReference type="Gene3D" id="2.40.10.10">
    <property type="entry name" value="Trypsin-like serine proteases"/>
    <property type="match status" value="1"/>
</dbReference>
<feature type="non-terminal residue" evidence="5">
    <location>
        <position position="1"/>
    </location>
</feature>
<dbReference type="InterPro" id="IPR009003">
    <property type="entry name" value="Peptidase_S1_PA"/>
</dbReference>
<protein>
    <recommendedName>
        <fullName evidence="4">Peptidase S1 domain-containing protein</fullName>
    </recommendedName>
</protein>
<evidence type="ECO:0000313" key="5">
    <source>
        <dbReference type="EMBL" id="CAL4102355.1"/>
    </source>
</evidence>
<feature type="region of interest" description="Disordered" evidence="2">
    <location>
        <begin position="1"/>
        <end position="24"/>
    </location>
</feature>
<dbReference type="PANTHER" id="PTHR24253:SF153">
    <property type="entry name" value="SERINE PROTEASE HEPSIN"/>
    <property type="match status" value="1"/>
</dbReference>
<dbReference type="Pfam" id="PF00089">
    <property type="entry name" value="Trypsin"/>
    <property type="match status" value="1"/>
</dbReference>
<keyword evidence="3" id="KW-0812">Transmembrane</keyword>
<dbReference type="InterPro" id="IPR001254">
    <property type="entry name" value="Trypsin_dom"/>
</dbReference>
<reference evidence="5 6" key="1">
    <citation type="submission" date="2024-05" db="EMBL/GenBank/DDBJ databases">
        <authorList>
            <person name="Wallberg A."/>
        </authorList>
    </citation>
    <scope>NUCLEOTIDE SEQUENCE [LARGE SCALE GENOMIC DNA]</scope>
</reference>
<evidence type="ECO:0000256" key="1">
    <source>
        <dbReference type="ARBA" id="ARBA00023157"/>
    </source>
</evidence>
<keyword evidence="3" id="KW-1133">Transmembrane helix</keyword>
<dbReference type="GO" id="GO:0004252">
    <property type="term" value="F:serine-type endopeptidase activity"/>
    <property type="evidence" value="ECO:0007669"/>
    <property type="project" value="InterPro"/>
</dbReference>
<dbReference type="SMART" id="SM00020">
    <property type="entry name" value="Tryp_SPc"/>
    <property type="match status" value="1"/>
</dbReference>
<comment type="caution">
    <text evidence="5">The sequence shown here is derived from an EMBL/GenBank/DDBJ whole genome shotgun (WGS) entry which is preliminary data.</text>
</comment>
<accession>A0AAV2QX09</accession>
<keyword evidence="1" id="KW-1015">Disulfide bond</keyword>
<sequence>HSLESPDYKSEQRSFKGIKKKESTMDRSGCGSLVALVVALIALILTPHMYAEMIEQEDLTTGSMKISPHARVKKDLQNGLREDMVDFAPQESAQTKLQQDDLIEDFGDVARIIGGTVTSASVVPWQVLVLTTPIIEDGTGIPFGICGGSVISLTWIMSAAHCVAEGAPNNNEAFVIKVKRISLYAGITDAVNRDIDPNRQVNVINEVEFKEYVFINEDYKKGSPENNDITLFKLKNPLTKTKTVEPINLATVADFCPGKKLSVSGWGSISVSGEGYPRILRRATGLNLISRSECKAS</sequence>
<dbReference type="InterPro" id="IPR001314">
    <property type="entry name" value="Peptidase_S1A"/>
</dbReference>
<name>A0AAV2QX09_MEGNR</name>
<evidence type="ECO:0000256" key="2">
    <source>
        <dbReference type="SAM" id="MobiDB-lite"/>
    </source>
</evidence>
<feature type="transmembrane region" description="Helical" evidence="3">
    <location>
        <begin position="29"/>
        <end position="50"/>
    </location>
</feature>
<gene>
    <name evidence="5" type="ORF">MNOR_LOCUS17296</name>
</gene>
<dbReference type="Proteomes" id="UP001497623">
    <property type="component" value="Unassembled WGS sequence"/>
</dbReference>
<dbReference type="PRINTS" id="PR00722">
    <property type="entry name" value="CHYMOTRYPSIN"/>
</dbReference>
<feature type="domain" description="Peptidase S1" evidence="4">
    <location>
        <begin position="112"/>
        <end position="297"/>
    </location>
</feature>
<dbReference type="InterPro" id="IPR043504">
    <property type="entry name" value="Peptidase_S1_PA_chymotrypsin"/>
</dbReference>
<keyword evidence="6" id="KW-1185">Reference proteome</keyword>
<dbReference type="EMBL" id="CAXKWB010011828">
    <property type="protein sequence ID" value="CAL4102355.1"/>
    <property type="molecule type" value="Genomic_DNA"/>
</dbReference>
<dbReference type="SUPFAM" id="SSF50494">
    <property type="entry name" value="Trypsin-like serine proteases"/>
    <property type="match status" value="1"/>
</dbReference>
<dbReference type="PANTHER" id="PTHR24253">
    <property type="entry name" value="TRANSMEMBRANE PROTEASE SERINE"/>
    <property type="match status" value="1"/>
</dbReference>
<dbReference type="AlphaFoldDB" id="A0AAV2QX09"/>
<dbReference type="GO" id="GO:0006508">
    <property type="term" value="P:proteolysis"/>
    <property type="evidence" value="ECO:0007669"/>
    <property type="project" value="InterPro"/>
</dbReference>
<keyword evidence="3" id="KW-0472">Membrane</keyword>
<evidence type="ECO:0000313" key="6">
    <source>
        <dbReference type="Proteomes" id="UP001497623"/>
    </source>
</evidence>
<evidence type="ECO:0000256" key="3">
    <source>
        <dbReference type="SAM" id="Phobius"/>
    </source>
</evidence>
<dbReference type="InterPro" id="IPR018114">
    <property type="entry name" value="TRYPSIN_HIS"/>
</dbReference>